<proteinExistence type="predicted"/>
<dbReference type="RefSeq" id="WP_255333464.1">
    <property type="nucleotide sequence ID" value="NZ_VOTZ01000033.1"/>
</dbReference>
<dbReference type="NCBIfam" id="TIGR02537">
    <property type="entry name" value="arch_flag_Nterm"/>
    <property type="match status" value="1"/>
</dbReference>
<evidence type="ECO:0000313" key="3">
    <source>
        <dbReference type="Proteomes" id="UP001524383"/>
    </source>
</evidence>
<keyword evidence="1" id="KW-0472">Membrane</keyword>
<comment type="caution">
    <text evidence="2">The sequence shown here is derived from an EMBL/GenBank/DDBJ whole genome shotgun (WGS) entry which is preliminary data.</text>
</comment>
<sequence length="171" mass="19033">MNKEHSGDAVSQVQGVLILVVVTIILAVLLLLMLHIPLWSAGLAPGPPEIFAISELKHLNEMGTLNYDSRMTITHVGTAIYRSDDLRAEILVNEEDTGALINSMNAHLFIPSYHIGVQRLWGPGSNGFYWYPGCQIFLDLTDGTFRQGDLVRLDVYHKDTDQILSRSEMIA</sequence>
<keyword evidence="1" id="KW-1133">Transmembrane helix</keyword>
<gene>
    <name evidence="2" type="ORF">FTO68_10960</name>
</gene>
<organism evidence="2 3">
    <name type="scientific">Methanocalculus taiwanensis</name>
    <dbReference type="NCBI Taxonomy" id="106207"/>
    <lineage>
        <taxon>Archaea</taxon>
        <taxon>Methanobacteriati</taxon>
        <taxon>Methanobacteriota</taxon>
        <taxon>Stenosarchaea group</taxon>
        <taxon>Methanomicrobia</taxon>
        <taxon>Methanomicrobiales</taxon>
        <taxon>Methanocalculaceae</taxon>
        <taxon>Methanocalculus</taxon>
    </lineage>
</organism>
<keyword evidence="3" id="KW-1185">Reference proteome</keyword>
<reference evidence="2 3" key="1">
    <citation type="submission" date="2019-08" db="EMBL/GenBank/DDBJ databases">
        <authorList>
            <person name="Chen S.-C."/>
            <person name="Lai M.-C."/>
            <person name="You Y.-T."/>
        </authorList>
    </citation>
    <scope>NUCLEOTIDE SEQUENCE [LARGE SCALE GENOMIC DNA]</scope>
    <source>
        <strain evidence="2 3">P2F9704a</strain>
    </source>
</reference>
<dbReference type="AlphaFoldDB" id="A0ABD4TKZ4"/>
<accession>A0ABD4TKZ4</accession>
<name>A0ABD4TKZ4_9EURY</name>
<dbReference type="InterPro" id="IPR013373">
    <property type="entry name" value="Flagellin/pilin_N_arc"/>
</dbReference>
<keyword evidence="1" id="KW-0812">Transmembrane</keyword>
<protein>
    <recommendedName>
        <fullName evidence="4">Archaeal Type IV pilin N-terminal domain-containing protein</fullName>
    </recommendedName>
</protein>
<dbReference type="EMBL" id="VOTZ01000033">
    <property type="protein sequence ID" value="MCQ1539496.1"/>
    <property type="molecule type" value="Genomic_DNA"/>
</dbReference>
<evidence type="ECO:0000256" key="1">
    <source>
        <dbReference type="SAM" id="Phobius"/>
    </source>
</evidence>
<evidence type="ECO:0000313" key="2">
    <source>
        <dbReference type="EMBL" id="MCQ1539496.1"/>
    </source>
</evidence>
<evidence type="ECO:0008006" key="4">
    <source>
        <dbReference type="Google" id="ProtNLM"/>
    </source>
</evidence>
<feature type="transmembrane region" description="Helical" evidence="1">
    <location>
        <begin position="12"/>
        <end position="34"/>
    </location>
</feature>
<dbReference type="Proteomes" id="UP001524383">
    <property type="component" value="Unassembled WGS sequence"/>
</dbReference>